<dbReference type="InterPro" id="IPR027914">
    <property type="entry name" value="DUF4456"/>
</dbReference>
<feature type="compositionally biased region" description="Basic and acidic residues" evidence="1">
    <location>
        <begin position="806"/>
        <end position="815"/>
    </location>
</feature>
<feature type="region of interest" description="Disordered" evidence="1">
    <location>
        <begin position="534"/>
        <end position="556"/>
    </location>
</feature>
<keyword evidence="5" id="KW-1185">Reference proteome</keyword>
<feature type="compositionally biased region" description="Acidic residues" evidence="1">
    <location>
        <begin position="1601"/>
        <end position="1629"/>
    </location>
</feature>
<dbReference type="PANTHER" id="PTHR21444:SF14">
    <property type="entry name" value="COILED-COIL DOMAIN-CONTAINING PROTEIN 180"/>
    <property type="match status" value="1"/>
</dbReference>
<name>A0A8J2WRK2_9STRA</name>
<evidence type="ECO:0000313" key="5">
    <source>
        <dbReference type="Proteomes" id="UP000789595"/>
    </source>
</evidence>
<gene>
    <name evidence="4" type="ORF">PECAL_1P23020</name>
</gene>
<dbReference type="PANTHER" id="PTHR21444">
    <property type="entry name" value="COILED-COIL DOMAIN-CONTAINING PROTEIN 180"/>
    <property type="match status" value="1"/>
</dbReference>
<feature type="non-terminal residue" evidence="4">
    <location>
        <position position="1"/>
    </location>
</feature>
<evidence type="ECO:0008006" key="6">
    <source>
        <dbReference type="Google" id="ProtNLM"/>
    </source>
</evidence>
<evidence type="ECO:0000259" key="3">
    <source>
        <dbReference type="Pfam" id="PF14644"/>
    </source>
</evidence>
<proteinExistence type="predicted"/>
<feature type="compositionally biased region" description="Acidic residues" evidence="1">
    <location>
        <begin position="820"/>
        <end position="835"/>
    </location>
</feature>
<organism evidence="4 5">
    <name type="scientific">Pelagomonas calceolata</name>
    <dbReference type="NCBI Taxonomy" id="35677"/>
    <lineage>
        <taxon>Eukaryota</taxon>
        <taxon>Sar</taxon>
        <taxon>Stramenopiles</taxon>
        <taxon>Ochrophyta</taxon>
        <taxon>Pelagophyceae</taxon>
        <taxon>Pelagomonadales</taxon>
        <taxon>Pelagomonadaceae</taxon>
        <taxon>Pelagomonas</taxon>
    </lineage>
</organism>
<feature type="region of interest" description="Disordered" evidence="1">
    <location>
        <begin position="28"/>
        <end position="54"/>
    </location>
</feature>
<dbReference type="InterPro" id="IPR028089">
    <property type="entry name" value="DUF4455"/>
</dbReference>
<dbReference type="OrthoDB" id="431588at2759"/>
<evidence type="ECO:0000259" key="2">
    <source>
        <dbReference type="Pfam" id="PF14643"/>
    </source>
</evidence>
<dbReference type="Proteomes" id="UP000789595">
    <property type="component" value="Unassembled WGS sequence"/>
</dbReference>
<evidence type="ECO:0000256" key="1">
    <source>
        <dbReference type="SAM" id="MobiDB-lite"/>
    </source>
</evidence>
<comment type="caution">
    <text evidence="4">The sequence shown here is derived from an EMBL/GenBank/DDBJ whole genome shotgun (WGS) entry which is preliminary data.</text>
</comment>
<feature type="domain" description="DUF4456" evidence="3">
    <location>
        <begin position="1378"/>
        <end position="1554"/>
    </location>
</feature>
<dbReference type="Pfam" id="PF14643">
    <property type="entry name" value="DUF4455"/>
    <property type="match status" value="2"/>
</dbReference>
<feature type="domain" description="DUF4455" evidence="2">
    <location>
        <begin position="97"/>
        <end position="390"/>
    </location>
</feature>
<dbReference type="Pfam" id="PF14644">
    <property type="entry name" value="DUF4456"/>
    <property type="match status" value="1"/>
</dbReference>
<accession>A0A8J2WRK2</accession>
<feature type="compositionally biased region" description="Acidic residues" evidence="1">
    <location>
        <begin position="1280"/>
        <end position="1293"/>
    </location>
</feature>
<feature type="compositionally biased region" description="Polar residues" evidence="1">
    <location>
        <begin position="543"/>
        <end position="556"/>
    </location>
</feature>
<sequence>TSSAWRGRGLPRVLRTAAVVAADRSREQACAQRSQRRATRPSWAAQHRRRRADATMTVDVPTQLRELAEVGSLSFQRSADSPVRTEFPKLAARLLAKREAHDAAIQSFAEKLTLISDGIEIDVKTASDGVVDALEAVDQQTAAIFEELNRDELLVTKDASYLTETWEAIEGTLKDRHAVIRDFGARLEGLEQQRAKTAGGELRNLVDTLLRIAFKSPGEIERVVEGDAFELNAVIIANRKSHAELLALLEKKDVGVGLDAIEKWRLRREAWRQLRHDRAVKEFWEDLESQQFVNPPERSKRFEKIRADQLSSDEQRRKLIREVEAMTLPQSAKASEAKTKFKEIHAKEANTIVKHEKALDKLVIKSHEAALLRREDLRRELHRYGALAEEPELHEFADAVESIALDPEREDFFRSAGGLKPELRQLISECRHEDIVYARVLDEAKRRLQVVRCGRDLHTTLEKQGKGSFRDALKDTCERLRKGGRPEVPPLLPILEQQVDQLRAVEGLDDLLVSELSRVSEDVRQLIDDIADQNGEMNERKSMATSRKSSKRGATTAYTGYEGPAIDMVAVRSAQKRVAMMMCVCELEEEHISLLGEVQDALEQKTVCNVAIDEVCTNECEEVIAKRHEEHLDLAKEVTQYLEKQSSSLCKDACQTCDFYERVGKAVEANHKNISDMDEAMEDDLFDIKEDQRVRNEDTEEELRQACHDTRHAADADALEIAFANVIKLLTVVEDQYRDYQLTARTKAEEHPVNDSNEALRFDGVVRALFGLDGEEGSDTYVVGDGAPRTVRLSLPDLVKSVLAYEEPKAEEEPPKVAIEGDDEEDEDEEEEAEEVNWYAEGFVELSEEERRELKGRTLEKYLDARDDAFTPLDAATKATLSEEDLEIYEALVEEVEQHRAARASIREQGDVSDTPVDGNQEVCVCDVTLPESRLVELLDKLRASVVMDMESRAAARKVKIQTLTDERLTSYTEELEERLRTHWPRKGRSEVSFRQPREGELIAHRQRKERHLRVVLQRDRLHSKDFLNALSSSYEKVETFKTDLQALEDLLPKQQSLATLQGVESKCKKLAAAFHIECLAEVDGLGRYTVTEPTKLFQLNEVLLKATRLFEDGGDFSDVEKEELRGKLEQVALRVQSSVEQRKEKVDTLRESQAQALQGLASFNATAETCLDELSLMYGLGMKYGAPRRNAQEKIRSNQTLDEREAAHFDELLEALAVTCDEVKHPEDEDESTPRSKKLLALLAAIRKHARNRALYLNFLPKPDKVPVIDQMAQTSIPEPEEEEPAAAEDEEPPVKEVDPDDAIELDEATALLVADREEREGNLAQLVDDVEEACKQETKDLYTSEGKADRLGEDGVPDSLRTWLAESRRKVLGEGGYREKAARRLRAQVQLMEGLIAKTPELPLQDPDALGAPAAIIADVVNRCKAEADARRAATAQRFGEAMRAWIKKRDAHRSALRPQLGSPDAREELTQLCEAESVRREEVKEAVKEARATVVKDAAVVARRFLGRMASSSAECFGTLDGLTYNDDLGWLPGDENLFVKRKSLKRLRKMRRKAGPDAEGEILRETGLSYGEGRGRRFPSRTWPGVDAKAFAKVEEPEPAEEPAAEEEDAGETPAEDAPAEEEELEGPWAGVVASMGEARDALVTTAHRQLVRARDAAVADYLKYYESSNADMLAHYDALVAEEESWHGTWEGLVKSLLVKSS</sequence>
<dbReference type="EMBL" id="CAKKNE010000001">
    <property type="protein sequence ID" value="CAH0365842.1"/>
    <property type="molecule type" value="Genomic_DNA"/>
</dbReference>
<feature type="region of interest" description="Disordered" evidence="1">
    <location>
        <begin position="1596"/>
        <end position="1629"/>
    </location>
</feature>
<feature type="region of interest" description="Disordered" evidence="1">
    <location>
        <begin position="1277"/>
        <end position="1303"/>
    </location>
</feature>
<reference evidence="4" key="1">
    <citation type="submission" date="2021-11" db="EMBL/GenBank/DDBJ databases">
        <authorList>
            <consortium name="Genoscope - CEA"/>
            <person name="William W."/>
        </authorList>
    </citation>
    <scope>NUCLEOTIDE SEQUENCE</scope>
</reference>
<feature type="region of interest" description="Disordered" evidence="1">
    <location>
        <begin position="805"/>
        <end position="835"/>
    </location>
</feature>
<protein>
    <recommendedName>
        <fullName evidence="6">DUF4455 domain-containing protein</fullName>
    </recommendedName>
</protein>
<feature type="domain" description="DUF4455" evidence="2">
    <location>
        <begin position="588"/>
        <end position="772"/>
    </location>
</feature>
<evidence type="ECO:0000313" key="4">
    <source>
        <dbReference type="EMBL" id="CAH0365842.1"/>
    </source>
</evidence>